<dbReference type="PANTHER" id="PTHR43591">
    <property type="entry name" value="METHYLTRANSFERASE"/>
    <property type="match status" value="1"/>
</dbReference>
<name>A0A175VZD7_9PEZI</name>
<gene>
    <name evidence="2" type="ORF">MMYC01_209299</name>
</gene>
<dbReference type="Pfam" id="PF13489">
    <property type="entry name" value="Methyltransf_23"/>
    <property type="match status" value="1"/>
</dbReference>
<reference evidence="2 3" key="1">
    <citation type="journal article" date="2016" name="Genome Announc.">
        <title>Genome Sequence of Madurella mycetomatis mm55, Isolated from a Human Mycetoma Case in Sudan.</title>
        <authorList>
            <person name="Smit S."/>
            <person name="Derks M.F."/>
            <person name="Bervoets S."/>
            <person name="Fahal A."/>
            <person name="van Leeuwen W."/>
            <person name="van Belkum A."/>
            <person name="van de Sande W.W."/>
        </authorList>
    </citation>
    <scope>NUCLEOTIDE SEQUENCE [LARGE SCALE GENOMIC DNA]</scope>
    <source>
        <strain evidence="3">mm55</strain>
    </source>
</reference>
<dbReference type="GO" id="GO:0008168">
    <property type="term" value="F:methyltransferase activity"/>
    <property type="evidence" value="ECO:0007669"/>
    <property type="project" value="UniProtKB-KW"/>
</dbReference>
<protein>
    <submittedName>
        <fullName evidence="2">Malonyl-[acyl-carrier protein] O-methyltransferase</fullName>
    </submittedName>
</protein>
<sequence length="260" mass="29537">MEAQHQLGLMLLGEELSISPIGNNMRSILDLGTGTGIWAMDVADKFPDAHVIGVDISPIQPEFTPPNCSFQIDDIEEDWTWRHPFDFIFARHLAGCIRDLRGIINRSYRALKPGGYLEMHEFDYTAHCDDGTLKKDSWLARWAQLNNTAAEKIGRPTDFAPRLKQVFVEAGFEDVQATIKRCPTNDWPRDKILKEIGCFTFETLGNELESISLARFKRGLDWGYDSTVVLCAMARRDFLNRGVHAYFKFHVVSGRKPISA</sequence>
<dbReference type="Proteomes" id="UP000078237">
    <property type="component" value="Unassembled WGS sequence"/>
</dbReference>
<dbReference type="SUPFAM" id="SSF53335">
    <property type="entry name" value="S-adenosyl-L-methionine-dependent methyltransferases"/>
    <property type="match status" value="1"/>
</dbReference>
<evidence type="ECO:0000256" key="1">
    <source>
        <dbReference type="ARBA" id="ARBA00038158"/>
    </source>
</evidence>
<dbReference type="InterPro" id="IPR029063">
    <property type="entry name" value="SAM-dependent_MTases_sf"/>
</dbReference>
<dbReference type="STRING" id="100816.A0A175VZD7"/>
<dbReference type="OrthoDB" id="2013972at2759"/>
<dbReference type="AlphaFoldDB" id="A0A175VZD7"/>
<evidence type="ECO:0000313" key="2">
    <source>
        <dbReference type="EMBL" id="KXX76733.1"/>
    </source>
</evidence>
<evidence type="ECO:0000313" key="3">
    <source>
        <dbReference type="Proteomes" id="UP000078237"/>
    </source>
</evidence>
<dbReference type="EMBL" id="LCTW02000196">
    <property type="protein sequence ID" value="KXX76733.1"/>
    <property type="molecule type" value="Genomic_DNA"/>
</dbReference>
<proteinExistence type="inferred from homology"/>
<organism evidence="2 3">
    <name type="scientific">Madurella mycetomatis</name>
    <dbReference type="NCBI Taxonomy" id="100816"/>
    <lineage>
        <taxon>Eukaryota</taxon>
        <taxon>Fungi</taxon>
        <taxon>Dikarya</taxon>
        <taxon>Ascomycota</taxon>
        <taxon>Pezizomycotina</taxon>
        <taxon>Sordariomycetes</taxon>
        <taxon>Sordariomycetidae</taxon>
        <taxon>Sordariales</taxon>
        <taxon>Sordariales incertae sedis</taxon>
        <taxon>Madurella</taxon>
    </lineage>
</organism>
<comment type="similarity">
    <text evidence="1">Belongs to the methyltransferase superfamily. LaeA methyltransferase family.</text>
</comment>
<dbReference type="GO" id="GO:0032259">
    <property type="term" value="P:methylation"/>
    <property type="evidence" value="ECO:0007669"/>
    <property type="project" value="UniProtKB-KW"/>
</dbReference>
<dbReference type="PANTHER" id="PTHR43591:SF24">
    <property type="entry name" value="2-METHOXY-6-POLYPRENYL-1,4-BENZOQUINOL METHYLASE, MITOCHONDRIAL"/>
    <property type="match status" value="1"/>
</dbReference>
<dbReference type="VEuPathDB" id="FungiDB:MMYC01_209299"/>
<dbReference type="Gene3D" id="3.40.50.150">
    <property type="entry name" value="Vaccinia Virus protein VP39"/>
    <property type="match status" value="1"/>
</dbReference>
<dbReference type="CDD" id="cd02440">
    <property type="entry name" value="AdoMet_MTases"/>
    <property type="match status" value="1"/>
</dbReference>
<comment type="caution">
    <text evidence="2">The sequence shown here is derived from an EMBL/GenBank/DDBJ whole genome shotgun (WGS) entry which is preliminary data.</text>
</comment>
<keyword evidence="3" id="KW-1185">Reference proteome</keyword>
<accession>A0A175VZD7</accession>